<name>A0ABR8KKN2_9NOSO</name>
<organism evidence="2 3">
    <name type="scientific">Nostoc paludosum FACHB-159</name>
    <dbReference type="NCBI Taxonomy" id="2692908"/>
    <lineage>
        <taxon>Bacteria</taxon>
        <taxon>Bacillati</taxon>
        <taxon>Cyanobacteriota</taxon>
        <taxon>Cyanophyceae</taxon>
        <taxon>Nostocales</taxon>
        <taxon>Nostocaceae</taxon>
        <taxon>Nostoc</taxon>
    </lineage>
</organism>
<keyword evidence="3" id="KW-1185">Reference proteome</keyword>
<comment type="caution">
    <text evidence="2">The sequence shown here is derived from an EMBL/GenBank/DDBJ whole genome shotgun (WGS) entry which is preliminary data.</text>
</comment>
<dbReference type="RefSeq" id="WP_190959178.1">
    <property type="nucleotide sequence ID" value="NZ_JACJTU010000055.1"/>
</dbReference>
<gene>
    <name evidence="2" type="ORF">H6H03_33060</name>
</gene>
<feature type="region of interest" description="Disordered" evidence="1">
    <location>
        <begin position="1"/>
        <end position="36"/>
    </location>
</feature>
<dbReference type="EMBL" id="JACJTU010000055">
    <property type="protein sequence ID" value="MBD2738652.1"/>
    <property type="molecule type" value="Genomic_DNA"/>
</dbReference>
<evidence type="ECO:0000313" key="3">
    <source>
        <dbReference type="Proteomes" id="UP000637383"/>
    </source>
</evidence>
<reference evidence="2 3" key="1">
    <citation type="journal article" date="2020" name="ISME J.">
        <title>Comparative genomics reveals insights into cyanobacterial evolution and habitat adaptation.</title>
        <authorList>
            <person name="Chen M.Y."/>
            <person name="Teng W.K."/>
            <person name="Zhao L."/>
            <person name="Hu C.X."/>
            <person name="Zhou Y.K."/>
            <person name="Han B.P."/>
            <person name="Song L.R."/>
            <person name="Shu W.S."/>
        </authorList>
    </citation>
    <scope>NUCLEOTIDE SEQUENCE [LARGE SCALE GENOMIC DNA]</scope>
    <source>
        <strain evidence="2 3">FACHB-159</strain>
    </source>
</reference>
<proteinExistence type="predicted"/>
<evidence type="ECO:0000313" key="2">
    <source>
        <dbReference type="EMBL" id="MBD2738652.1"/>
    </source>
</evidence>
<accession>A0ABR8KKN2</accession>
<evidence type="ECO:0000256" key="1">
    <source>
        <dbReference type="SAM" id="MobiDB-lite"/>
    </source>
</evidence>
<feature type="compositionally biased region" description="Polar residues" evidence="1">
    <location>
        <begin position="8"/>
        <end position="20"/>
    </location>
</feature>
<dbReference type="Proteomes" id="UP000637383">
    <property type="component" value="Unassembled WGS sequence"/>
</dbReference>
<protein>
    <submittedName>
        <fullName evidence="2">Uncharacterized protein</fullName>
    </submittedName>
</protein>
<sequence>MHEVSKPTIEQAQKHAQQSIEHSKQIQELAKSLETNDQIEPEEKERIKAFAETMHEHAQQFQDLVDRLTEDPSTELYSEAITEHIRLY</sequence>